<evidence type="ECO:0000313" key="7">
    <source>
        <dbReference type="Proteomes" id="UP000263012"/>
    </source>
</evidence>
<dbReference type="PANTHER" id="PTHR10961">
    <property type="entry name" value="PEROXISOMAL SARCOSINE OXIDASE"/>
    <property type="match status" value="1"/>
</dbReference>
<evidence type="ECO:0000259" key="5">
    <source>
        <dbReference type="Pfam" id="PF01266"/>
    </source>
</evidence>
<gene>
    <name evidence="6" type="ORF">AArcSl_2132</name>
</gene>
<evidence type="ECO:0000256" key="4">
    <source>
        <dbReference type="ARBA" id="ARBA00023002"/>
    </source>
</evidence>
<dbReference type="GO" id="GO:0050660">
    <property type="term" value="F:flavin adenine dinucleotide binding"/>
    <property type="evidence" value="ECO:0007669"/>
    <property type="project" value="InterPro"/>
</dbReference>
<dbReference type="PANTHER" id="PTHR10961:SF46">
    <property type="entry name" value="PEROXISOMAL SARCOSINE OXIDASE"/>
    <property type="match status" value="1"/>
</dbReference>
<dbReference type="GO" id="GO:0008115">
    <property type="term" value="F:sarcosine oxidase activity"/>
    <property type="evidence" value="ECO:0007669"/>
    <property type="project" value="TreeGrafter"/>
</dbReference>
<dbReference type="Gene3D" id="3.30.9.10">
    <property type="entry name" value="D-Amino Acid Oxidase, subunit A, domain 2"/>
    <property type="match status" value="1"/>
</dbReference>
<feature type="domain" description="FAD dependent oxidoreductase" evidence="5">
    <location>
        <begin position="11"/>
        <end position="365"/>
    </location>
</feature>
<keyword evidence="4" id="KW-0560">Oxidoreductase</keyword>
<evidence type="ECO:0000313" key="6">
    <source>
        <dbReference type="EMBL" id="AUX09757.1"/>
    </source>
</evidence>
<dbReference type="InterPro" id="IPR006076">
    <property type="entry name" value="FAD-dep_OxRdtase"/>
</dbReference>
<dbReference type="InterPro" id="IPR036188">
    <property type="entry name" value="FAD/NAD-bd_sf"/>
</dbReference>
<organism evidence="6 7">
    <name type="scientific">Halalkaliarchaeum desulfuricum</name>
    <dbReference type="NCBI Taxonomy" id="2055893"/>
    <lineage>
        <taxon>Archaea</taxon>
        <taxon>Methanobacteriati</taxon>
        <taxon>Methanobacteriota</taxon>
        <taxon>Stenosarchaea group</taxon>
        <taxon>Halobacteria</taxon>
        <taxon>Halobacteriales</taxon>
        <taxon>Haloferacaceae</taxon>
        <taxon>Halalkaliarchaeum</taxon>
    </lineage>
</organism>
<accession>A0A343TKY5</accession>
<dbReference type="GeneID" id="37878483"/>
<dbReference type="Pfam" id="PF01266">
    <property type="entry name" value="DAO"/>
    <property type="match status" value="1"/>
</dbReference>
<dbReference type="EMBL" id="CP025066">
    <property type="protein sequence ID" value="AUX09757.1"/>
    <property type="molecule type" value="Genomic_DNA"/>
</dbReference>
<name>A0A343TKY5_9EURY</name>
<reference evidence="7" key="1">
    <citation type="submission" date="2017-11" db="EMBL/GenBank/DDBJ databases">
        <title>Phenotypic and genomic properties of facultatively anaerobic sulfur-reducing natronoarchaea from hypersaline soda lakes.</title>
        <authorList>
            <person name="Sorokin D.Y."/>
            <person name="Kublanov I.V."/>
            <person name="Roman P."/>
            <person name="Sinninghe Damste J.S."/>
            <person name="Golyshin P.N."/>
            <person name="Rojo D."/>
            <person name="Ciordia S."/>
            <person name="Mena M.D.C."/>
            <person name="Ferrer M."/>
            <person name="Messina E."/>
            <person name="Smedile F."/>
            <person name="La Spada G."/>
            <person name="La Cono V."/>
            <person name="Yakimov M.M."/>
        </authorList>
    </citation>
    <scope>NUCLEOTIDE SEQUENCE [LARGE SCALE GENOMIC DNA]</scope>
    <source>
        <strain evidence="7">AArc-Sl</strain>
    </source>
</reference>
<dbReference type="InterPro" id="IPR045170">
    <property type="entry name" value="MTOX"/>
</dbReference>
<evidence type="ECO:0000256" key="3">
    <source>
        <dbReference type="ARBA" id="ARBA00022827"/>
    </source>
</evidence>
<dbReference type="Proteomes" id="UP000263012">
    <property type="component" value="Chromosome"/>
</dbReference>
<sequence length="398" mass="41828">MGTQSLPSRTDVVVVGGGIMGTSTAFFLATETELDVTLLERDNIASGSTGDSSAILRHHYGPQEIYARMAAWSHDFYREFEGHTGEPIAYEPNPLVRLGREDTPTGRYAREGFDVLTSLGIPVSEVDRETLAAAFPMLALGDVEFGIVDETAAYSDGADAAGGFARAAGKNGATVLTGIPVEELLVDEDAIAGVKTDAGTVKTENVVVAAGPWTPELLEPLGVEIPLKLTKEEVLLLEPGEEYEPGDVSTIPTTAPPGGDWYVRSDFGDGVLIATHHTGETVGPDAPTGTVEESTVLELTEALVEFVPGLEDARLRGSYAGIYSNTPDHDFVIDQIGPAGCYAGCGFSGHGFKHGPVVGKALSDLVATGSTDVFDIEFFGLDRFEADPAGHGKPADSI</sequence>
<dbReference type="KEGG" id="hdf:AArcSl_2132"/>
<dbReference type="OrthoDB" id="168391at2157"/>
<dbReference type="AlphaFoldDB" id="A0A343TKY5"/>
<comment type="cofactor">
    <cofactor evidence="1">
        <name>FAD</name>
        <dbReference type="ChEBI" id="CHEBI:57692"/>
    </cofactor>
</comment>
<protein>
    <submittedName>
        <fullName evidence="6">FAD dependent oxidoreductase</fullName>
    </submittedName>
</protein>
<evidence type="ECO:0000256" key="2">
    <source>
        <dbReference type="ARBA" id="ARBA00022630"/>
    </source>
</evidence>
<proteinExistence type="predicted"/>
<keyword evidence="2" id="KW-0285">Flavoprotein</keyword>
<keyword evidence="3" id="KW-0274">FAD</keyword>
<dbReference type="SUPFAM" id="SSF51905">
    <property type="entry name" value="FAD/NAD(P)-binding domain"/>
    <property type="match status" value="1"/>
</dbReference>
<dbReference type="Gene3D" id="3.50.50.60">
    <property type="entry name" value="FAD/NAD(P)-binding domain"/>
    <property type="match status" value="1"/>
</dbReference>
<dbReference type="RefSeq" id="WP_119818863.1">
    <property type="nucleotide sequence ID" value="NZ_CP025066.1"/>
</dbReference>
<keyword evidence="7" id="KW-1185">Reference proteome</keyword>
<evidence type="ECO:0000256" key="1">
    <source>
        <dbReference type="ARBA" id="ARBA00001974"/>
    </source>
</evidence>